<evidence type="ECO:0000313" key="4">
    <source>
        <dbReference type="EMBL" id="TQM96210.1"/>
    </source>
</evidence>
<comment type="similarity">
    <text evidence="1">Belongs to the short-chain dehydrogenases/reductases (SDR) family.</text>
</comment>
<dbReference type="InterPro" id="IPR036291">
    <property type="entry name" value="NAD(P)-bd_dom_sf"/>
</dbReference>
<evidence type="ECO:0000256" key="1">
    <source>
        <dbReference type="ARBA" id="ARBA00006484"/>
    </source>
</evidence>
<dbReference type="Proteomes" id="UP000315133">
    <property type="component" value="Unassembled WGS sequence"/>
</dbReference>
<dbReference type="InterPro" id="IPR057326">
    <property type="entry name" value="KR_dom"/>
</dbReference>
<dbReference type="SUPFAM" id="SSF51735">
    <property type="entry name" value="NAD(P)-binding Rossmann-fold domains"/>
    <property type="match status" value="1"/>
</dbReference>
<keyword evidence="2" id="KW-0560">Oxidoreductase</keyword>
<accession>A0A543KMA4</accession>
<dbReference type="PRINTS" id="PR00080">
    <property type="entry name" value="SDRFAMILY"/>
</dbReference>
<evidence type="ECO:0000256" key="2">
    <source>
        <dbReference type="ARBA" id="ARBA00023002"/>
    </source>
</evidence>
<protein>
    <submittedName>
        <fullName evidence="4">3-oxoacyl-[acyl-carrier protein] reductase</fullName>
    </submittedName>
</protein>
<dbReference type="PRINTS" id="PR00081">
    <property type="entry name" value="GDHRDH"/>
</dbReference>
<dbReference type="EMBL" id="VFPU01000001">
    <property type="protein sequence ID" value="TQM96210.1"/>
    <property type="molecule type" value="Genomic_DNA"/>
</dbReference>
<dbReference type="OrthoDB" id="286404at2"/>
<sequence>MTGTGRGRLEGKVVLVTGAARGLGAAICRAAAQEGAHVMVTDVDVAGAEGTARQLAAEGLSARATVLDVTDQDSVDAAVRATAEWHGRIDGLVNNAGILVEADVASLTEEQWDLVMDVNLKGAWRMTKAVIPIMLERGSGSIVNMSSLGGHFARPGHVSYAVSKAGLLNLTRATAVDFGRQGIRCNAICPGSTMTDMLRQHLESTGDLAAMTEDNIGRNRVGRLGRPEEIGATAVFFLSDEVGYVNGSYLLVDGGRHATT</sequence>
<dbReference type="Pfam" id="PF13561">
    <property type="entry name" value="adh_short_C2"/>
    <property type="match status" value="1"/>
</dbReference>
<keyword evidence="5" id="KW-1185">Reference proteome</keyword>
<dbReference type="InterPro" id="IPR051122">
    <property type="entry name" value="SDR_DHRS6-like"/>
</dbReference>
<dbReference type="AlphaFoldDB" id="A0A543KMA4"/>
<dbReference type="PANTHER" id="PTHR43477">
    <property type="entry name" value="DIHYDROANTICAPSIN 7-DEHYDROGENASE"/>
    <property type="match status" value="1"/>
</dbReference>
<proteinExistence type="inferred from homology"/>
<dbReference type="PANTHER" id="PTHR43477:SF1">
    <property type="entry name" value="DIHYDROANTICAPSIN 7-DEHYDROGENASE"/>
    <property type="match status" value="1"/>
</dbReference>
<gene>
    <name evidence="4" type="ORF">FB476_1074</name>
</gene>
<organism evidence="4 5">
    <name type="scientific">Ornithinimicrobium humiphilum</name>
    <dbReference type="NCBI Taxonomy" id="125288"/>
    <lineage>
        <taxon>Bacteria</taxon>
        <taxon>Bacillati</taxon>
        <taxon>Actinomycetota</taxon>
        <taxon>Actinomycetes</taxon>
        <taxon>Micrococcales</taxon>
        <taxon>Ornithinimicrobiaceae</taxon>
        <taxon>Ornithinimicrobium</taxon>
    </lineage>
</organism>
<dbReference type="SMART" id="SM00822">
    <property type="entry name" value="PKS_KR"/>
    <property type="match status" value="1"/>
</dbReference>
<name>A0A543KMA4_9MICO</name>
<dbReference type="CDD" id="cd05233">
    <property type="entry name" value="SDR_c"/>
    <property type="match status" value="1"/>
</dbReference>
<comment type="caution">
    <text evidence="4">The sequence shown here is derived from an EMBL/GenBank/DDBJ whole genome shotgun (WGS) entry which is preliminary data.</text>
</comment>
<dbReference type="FunFam" id="3.40.50.720:FF:000084">
    <property type="entry name" value="Short-chain dehydrogenase reductase"/>
    <property type="match status" value="1"/>
</dbReference>
<dbReference type="Gene3D" id="3.40.50.720">
    <property type="entry name" value="NAD(P)-binding Rossmann-like Domain"/>
    <property type="match status" value="1"/>
</dbReference>
<dbReference type="InterPro" id="IPR002347">
    <property type="entry name" value="SDR_fam"/>
</dbReference>
<evidence type="ECO:0000259" key="3">
    <source>
        <dbReference type="SMART" id="SM00822"/>
    </source>
</evidence>
<dbReference type="NCBIfam" id="NF005559">
    <property type="entry name" value="PRK07231.1"/>
    <property type="match status" value="1"/>
</dbReference>
<feature type="domain" description="Ketoreductase" evidence="3">
    <location>
        <begin position="12"/>
        <end position="197"/>
    </location>
</feature>
<reference evidence="4 5" key="1">
    <citation type="submission" date="2019-06" db="EMBL/GenBank/DDBJ databases">
        <title>Sequencing the genomes of 1000 actinobacteria strains.</title>
        <authorList>
            <person name="Klenk H.-P."/>
        </authorList>
    </citation>
    <scope>NUCLEOTIDE SEQUENCE [LARGE SCALE GENOMIC DNA]</scope>
    <source>
        <strain evidence="4 5">DSM 12362</strain>
    </source>
</reference>
<dbReference type="RefSeq" id="WP_141817860.1">
    <property type="nucleotide sequence ID" value="NZ_BAAAIL010000003.1"/>
</dbReference>
<dbReference type="InterPro" id="IPR020904">
    <property type="entry name" value="Sc_DH/Rdtase_CS"/>
</dbReference>
<dbReference type="PROSITE" id="PS00061">
    <property type="entry name" value="ADH_SHORT"/>
    <property type="match status" value="1"/>
</dbReference>
<evidence type="ECO:0000313" key="5">
    <source>
        <dbReference type="Proteomes" id="UP000315133"/>
    </source>
</evidence>
<dbReference type="GO" id="GO:0016491">
    <property type="term" value="F:oxidoreductase activity"/>
    <property type="evidence" value="ECO:0007669"/>
    <property type="project" value="UniProtKB-KW"/>
</dbReference>